<organism evidence="2 3">
    <name type="scientific">Candidatus Limisoma faecipullorum</name>
    <dbReference type="NCBI Taxonomy" id="2840854"/>
    <lineage>
        <taxon>Bacteria</taxon>
        <taxon>Pseudomonadati</taxon>
        <taxon>Bacteroidota</taxon>
        <taxon>Bacteroidia</taxon>
        <taxon>Bacteroidales</taxon>
        <taxon>Candidatus Limisoma</taxon>
    </lineage>
</organism>
<dbReference type="Gene3D" id="2.40.420.20">
    <property type="match status" value="1"/>
</dbReference>
<evidence type="ECO:0000313" key="3">
    <source>
        <dbReference type="Proteomes" id="UP000823598"/>
    </source>
</evidence>
<evidence type="ECO:0000313" key="2">
    <source>
        <dbReference type="EMBL" id="MBO8476078.1"/>
    </source>
</evidence>
<protein>
    <submittedName>
        <fullName evidence="2">Efflux RND transporter periplasmic adaptor subunit</fullName>
    </submittedName>
</protein>
<dbReference type="AlphaFoldDB" id="A0A9D9INN6"/>
<proteinExistence type="inferred from homology"/>
<dbReference type="GO" id="GO:1990281">
    <property type="term" value="C:efflux pump complex"/>
    <property type="evidence" value="ECO:0007669"/>
    <property type="project" value="TreeGrafter"/>
</dbReference>
<dbReference type="NCBIfam" id="TIGR01730">
    <property type="entry name" value="RND_mfp"/>
    <property type="match status" value="1"/>
</dbReference>
<evidence type="ECO:0000256" key="1">
    <source>
        <dbReference type="ARBA" id="ARBA00009477"/>
    </source>
</evidence>
<dbReference type="InterPro" id="IPR006143">
    <property type="entry name" value="RND_pump_MFP"/>
</dbReference>
<dbReference type="PROSITE" id="PS51257">
    <property type="entry name" value="PROKAR_LIPOPROTEIN"/>
    <property type="match status" value="1"/>
</dbReference>
<dbReference type="EMBL" id="JADIMC010000043">
    <property type="protein sequence ID" value="MBO8476078.1"/>
    <property type="molecule type" value="Genomic_DNA"/>
</dbReference>
<dbReference type="Proteomes" id="UP000823598">
    <property type="component" value="Unassembled WGS sequence"/>
</dbReference>
<name>A0A9D9INN6_9BACT</name>
<sequence length="355" mass="37966">MRNSKTIAFLMLATAITGCGSKESTADYQRTVEVTHPVAIGNVYERTFTGVVRDAQEISLGFKTPGQIEAVYVDEGDYVRSGQIIARLDDSDYKLGVEGAKVQYEQTKREVERLKTLYESKSISGNDYDKAVSGLKALKVQLQSNENKLSYTVLRAPASGYIKHVNFEKSEMVDAGTPVATLLASGGMEVEVDVPASVYMGRNDIKSVTCSSAFSSGNQTAMKIAGIVPSADGSQLYRMRLAFSGNMPKEFTSGLNVAVNISFNNATSDSTGFILPMNCIYEKGGKSYVWTVGGDSTAIARQVEIIDIGEGGKAIVEGGLKESDNVVSAGVNSIAEKEKVKIIGKPAKTNIGGLI</sequence>
<comment type="caution">
    <text evidence="2">The sequence shown here is derived from an EMBL/GenBank/DDBJ whole genome shotgun (WGS) entry which is preliminary data.</text>
</comment>
<gene>
    <name evidence="2" type="ORF">IAB88_03700</name>
</gene>
<dbReference type="PANTHER" id="PTHR30469">
    <property type="entry name" value="MULTIDRUG RESISTANCE PROTEIN MDTA"/>
    <property type="match status" value="1"/>
</dbReference>
<reference evidence="2" key="1">
    <citation type="submission" date="2020-10" db="EMBL/GenBank/DDBJ databases">
        <authorList>
            <person name="Gilroy R."/>
        </authorList>
    </citation>
    <scope>NUCLEOTIDE SEQUENCE</scope>
    <source>
        <strain evidence="2">6919</strain>
    </source>
</reference>
<dbReference type="SUPFAM" id="SSF111369">
    <property type="entry name" value="HlyD-like secretion proteins"/>
    <property type="match status" value="1"/>
</dbReference>
<dbReference type="Gene3D" id="2.40.50.100">
    <property type="match status" value="1"/>
</dbReference>
<accession>A0A9D9INN6</accession>
<dbReference type="Gene3D" id="1.10.287.470">
    <property type="entry name" value="Helix hairpin bin"/>
    <property type="match status" value="1"/>
</dbReference>
<dbReference type="GO" id="GO:0015562">
    <property type="term" value="F:efflux transmembrane transporter activity"/>
    <property type="evidence" value="ECO:0007669"/>
    <property type="project" value="TreeGrafter"/>
</dbReference>
<reference evidence="2" key="2">
    <citation type="journal article" date="2021" name="PeerJ">
        <title>Extensive microbial diversity within the chicken gut microbiome revealed by metagenomics and culture.</title>
        <authorList>
            <person name="Gilroy R."/>
            <person name="Ravi A."/>
            <person name="Getino M."/>
            <person name="Pursley I."/>
            <person name="Horton D.L."/>
            <person name="Alikhan N.F."/>
            <person name="Baker D."/>
            <person name="Gharbi K."/>
            <person name="Hall N."/>
            <person name="Watson M."/>
            <person name="Adriaenssens E.M."/>
            <person name="Foster-Nyarko E."/>
            <person name="Jarju S."/>
            <person name="Secka A."/>
            <person name="Antonio M."/>
            <person name="Oren A."/>
            <person name="Chaudhuri R.R."/>
            <person name="La Ragione R."/>
            <person name="Hildebrand F."/>
            <person name="Pallen M.J."/>
        </authorList>
    </citation>
    <scope>NUCLEOTIDE SEQUENCE</scope>
    <source>
        <strain evidence="2">6919</strain>
    </source>
</reference>
<dbReference type="PANTHER" id="PTHR30469:SF15">
    <property type="entry name" value="HLYD FAMILY OF SECRETION PROTEINS"/>
    <property type="match status" value="1"/>
</dbReference>
<comment type="similarity">
    <text evidence="1">Belongs to the membrane fusion protein (MFP) (TC 8.A.1) family.</text>
</comment>